<sequence>MVYDVILIGGGVVGAAVARYLSRYRGSFLLLERNEDLCTGTSKANSGIVHAGFDCKPGALKARCNVAGSRMMADLARELDFPYRRNGSLVLCFDPADRPKLEALKAQGERNGVEGLELLTGDQARALEPNLSKACAAALHAPAGAIVCPFGLTYALAENAAGNGVAFRFDTPVTGLTRQGDRWQVETPRGSFETRAVVNAAGVYAAEIHNWVSKETLRITPRRGQYLLLDREAGGHIDHTIFQLPGPLGKGVLVTPTVHGNLLLGPTAEEIDDFEGVDTTAAGLETVARRAAQSVERLPLRSVITAFAGLRAHESGGDFVLGEPEDAPGFFDCAGIESPGLSSAPAIGLWMAERLQARLNLPENPDFNPNRRGILDPRSLPFAERQALIAADPAYGRIICRCEEISEGEIRDAIRRGARSLDGVKRRTRAGMGRCQGGFCAPRVMELLAEAGIDPLTKSGGQSWLLAGPKGEEALHGTP</sequence>
<accession>A0A9D0Z9J4</accession>
<dbReference type="PANTHER" id="PTHR42720:SF1">
    <property type="entry name" value="GLYCEROL 3-PHOSPHATE OXIDASE"/>
    <property type="match status" value="1"/>
</dbReference>
<dbReference type="SUPFAM" id="SSF54373">
    <property type="entry name" value="FAD-linked reductases, C-terminal domain"/>
    <property type="match status" value="1"/>
</dbReference>
<dbReference type="AlphaFoldDB" id="A0A9D0Z9J4"/>
<evidence type="ECO:0000259" key="1">
    <source>
        <dbReference type="Pfam" id="PF01266"/>
    </source>
</evidence>
<reference evidence="3" key="1">
    <citation type="submission" date="2020-10" db="EMBL/GenBank/DDBJ databases">
        <authorList>
            <person name="Gilroy R."/>
        </authorList>
    </citation>
    <scope>NUCLEOTIDE SEQUENCE</scope>
    <source>
        <strain evidence="3">ChiSjej2B20-13462</strain>
    </source>
</reference>
<protein>
    <submittedName>
        <fullName evidence="3">NAD(P)/FAD-dependent oxidoreductase</fullName>
    </submittedName>
</protein>
<organism evidence="3 4">
    <name type="scientific">Candidatus Avoscillospira stercorigallinarum</name>
    <dbReference type="NCBI Taxonomy" id="2840708"/>
    <lineage>
        <taxon>Bacteria</taxon>
        <taxon>Bacillati</taxon>
        <taxon>Bacillota</taxon>
        <taxon>Clostridia</taxon>
        <taxon>Eubacteriales</taxon>
        <taxon>Oscillospiraceae</taxon>
        <taxon>Oscillospiraceae incertae sedis</taxon>
        <taxon>Candidatus Avoscillospira</taxon>
    </lineage>
</organism>
<dbReference type="Pfam" id="PF04324">
    <property type="entry name" value="Fer2_BFD"/>
    <property type="match status" value="1"/>
</dbReference>
<evidence type="ECO:0000313" key="3">
    <source>
        <dbReference type="EMBL" id="HIQ70363.1"/>
    </source>
</evidence>
<reference evidence="3" key="2">
    <citation type="journal article" date="2021" name="PeerJ">
        <title>Extensive microbial diversity within the chicken gut microbiome revealed by metagenomics and culture.</title>
        <authorList>
            <person name="Gilroy R."/>
            <person name="Ravi A."/>
            <person name="Getino M."/>
            <person name="Pursley I."/>
            <person name="Horton D.L."/>
            <person name="Alikhan N.F."/>
            <person name="Baker D."/>
            <person name="Gharbi K."/>
            <person name="Hall N."/>
            <person name="Watson M."/>
            <person name="Adriaenssens E.M."/>
            <person name="Foster-Nyarko E."/>
            <person name="Jarju S."/>
            <person name="Secka A."/>
            <person name="Antonio M."/>
            <person name="Oren A."/>
            <person name="Chaudhuri R.R."/>
            <person name="La Ragione R."/>
            <person name="Hildebrand F."/>
            <person name="Pallen M.J."/>
        </authorList>
    </citation>
    <scope>NUCLEOTIDE SEQUENCE</scope>
    <source>
        <strain evidence="3">ChiSjej2B20-13462</strain>
    </source>
</reference>
<dbReference type="Gene3D" id="3.30.9.10">
    <property type="entry name" value="D-Amino Acid Oxidase, subunit A, domain 2"/>
    <property type="match status" value="1"/>
</dbReference>
<dbReference type="Gene3D" id="3.50.50.60">
    <property type="entry name" value="FAD/NAD(P)-binding domain"/>
    <property type="match status" value="1"/>
</dbReference>
<evidence type="ECO:0000259" key="2">
    <source>
        <dbReference type="Pfam" id="PF04324"/>
    </source>
</evidence>
<dbReference type="CDD" id="cd19946">
    <property type="entry name" value="GlpA-like_Fer2_BFD-like"/>
    <property type="match status" value="1"/>
</dbReference>
<dbReference type="Proteomes" id="UP000886874">
    <property type="component" value="Unassembled WGS sequence"/>
</dbReference>
<proteinExistence type="predicted"/>
<dbReference type="EMBL" id="DVFN01000121">
    <property type="protein sequence ID" value="HIQ70363.1"/>
    <property type="molecule type" value="Genomic_DNA"/>
</dbReference>
<dbReference type="InterPro" id="IPR006076">
    <property type="entry name" value="FAD-dep_OxRdtase"/>
</dbReference>
<feature type="domain" description="BFD-like [2Fe-2S]-binding" evidence="2">
    <location>
        <begin position="398"/>
        <end position="450"/>
    </location>
</feature>
<dbReference type="InterPro" id="IPR052745">
    <property type="entry name" value="G3P_Oxidase/Oxidoreductase"/>
</dbReference>
<comment type="caution">
    <text evidence="3">The sequence shown here is derived from an EMBL/GenBank/DDBJ whole genome shotgun (WGS) entry which is preliminary data.</text>
</comment>
<feature type="domain" description="FAD dependent oxidoreductase" evidence="1">
    <location>
        <begin position="4"/>
        <end position="354"/>
    </location>
</feature>
<dbReference type="SUPFAM" id="SSF51905">
    <property type="entry name" value="FAD/NAD(P)-binding domain"/>
    <property type="match status" value="1"/>
</dbReference>
<dbReference type="InterPro" id="IPR007419">
    <property type="entry name" value="BFD-like_2Fe2S-bd_dom"/>
</dbReference>
<dbReference type="PANTHER" id="PTHR42720">
    <property type="entry name" value="GLYCEROL-3-PHOSPHATE DEHYDROGENASE"/>
    <property type="match status" value="1"/>
</dbReference>
<dbReference type="InterPro" id="IPR041854">
    <property type="entry name" value="BFD-like_2Fe2S-bd_dom_sf"/>
</dbReference>
<gene>
    <name evidence="3" type="ORF">IAA67_08545</name>
</gene>
<dbReference type="Pfam" id="PF01266">
    <property type="entry name" value="DAO"/>
    <property type="match status" value="1"/>
</dbReference>
<dbReference type="Gene3D" id="1.10.10.1100">
    <property type="entry name" value="BFD-like [2Fe-2S]-binding domain"/>
    <property type="match status" value="1"/>
</dbReference>
<name>A0A9D0Z9J4_9FIRM</name>
<dbReference type="InterPro" id="IPR036188">
    <property type="entry name" value="FAD/NAD-bd_sf"/>
</dbReference>
<evidence type="ECO:0000313" key="4">
    <source>
        <dbReference type="Proteomes" id="UP000886874"/>
    </source>
</evidence>